<protein>
    <recommendedName>
        <fullName evidence="5">BFN domain-containing protein</fullName>
    </recommendedName>
</protein>
<comment type="caution">
    <text evidence="6">The sequence shown here is derived from an EMBL/GenBank/DDBJ whole genome shotgun (WGS) entry which is preliminary data.</text>
</comment>
<evidence type="ECO:0000256" key="2">
    <source>
        <dbReference type="ARBA" id="ARBA00010057"/>
    </source>
</evidence>
<feature type="compositionally biased region" description="Gly residues" evidence="4">
    <location>
        <begin position="566"/>
        <end position="576"/>
    </location>
</feature>
<dbReference type="InterPro" id="IPR036208">
    <property type="entry name" value="VHL_sf"/>
</dbReference>
<dbReference type="CDD" id="cd05468">
    <property type="entry name" value="pVHL"/>
    <property type="match status" value="1"/>
</dbReference>
<evidence type="ECO:0000256" key="4">
    <source>
        <dbReference type="SAM" id="MobiDB-lite"/>
    </source>
</evidence>
<keyword evidence="7" id="KW-1185">Reference proteome</keyword>
<dbReference type="GO" id="GO:0016567">
    <property type="term" value="P:protein ubiquitination"/>
    <property type="evidence" value="ECO:0007669"/>
    <property type="project" value="TreeGrafter"/>
</dbReference>
<comment type="similarity">
    <text evidence="2">Belongs to the VHL family.</text>
</comment>
<feature type="region of interest" description="Disordered" evidence="4">
    <location>
        <begin position="554"/>
        <end position="590"/>
    </location>
</feature>
<feature type="domain" description="BFN" evidence="5">
    <location>
        <begin position="386"/>
        <end position="542"/>
    </location>
</feature>
<accession>A0A9W6EYA6</accession>
<dbReference type="Gene3D" id="3.10.690.10">
    <property type="entry name" value="Bifunctional nuclease domain"/>
    <property type="match status" value="1"/>
</dbReference>
<evidence type="ECO:0000313" key="7">
    <source>
        <dbReference type="Proteomes" id="UP001165080"/>
    </source>
</evidence>
<dbReference type="Proteomes" id="UP001165080">
    <property type="component" value="Unassembled WGS sequence"/>
</dbReference>
<evidence type="ECO:0000256" key="3">
    <source>
        <dbReference type="ARBA" id="ARBA00025428"/>
    </source>
</evidence>
<organism evidence="6 7">
    <name type="scientific">Pleodorina starrii</name>
    <dbReference type="NCBI Taxonomy" id="330485"/>
    <lineage>
        <taxon>Eukaryota</taxon>
        <taxon>Viridiplantae</taxon>
        <taxon>Chlorophyta</taxon>
        <taxon>core chlorophytes</taxon>
        <taxon>Chlorophyceae</taxon>
        <taxon>CS clade</taxon>
        <taxon>Chlamydomonadales</taxon>
        <taxon>Volvocaceae</taxon>
        <taxon>Pleodorina</taxon>
    </lineage>
</organism>
<dbReference type="InterPro" id="IPR003729">
    <property type="entry name" value="Bi_nuclease_dom"/>
</dbReference>
<dbReference type="SUPFAM" id="SSF103256">
    <property type="entry name" value="Hypothetical protein TM0160"/>
    <property type="match status" value="1"/>
</dbReference>
<dbReference type="AlphaFoldDB" id="A0A9W6EYA6"/>
<evidence type="ECO:0000256" key="1">
    <source>
        <dbReference type="ARBA" id="ARBA00009095"/>
    </source>
</evidence>
<proteinExistence type="inferred from homology"/>
<dbReference type="GO" id="GO:0005634">
    <property type="term" value="C:nucleus"/>
    <property type="evidence" value="ECO:0007669"/>
    <property type="project" value="TreeGrafter"/>
</dbReference>
<feature type="region of interest" description="Disordered" evidence="4">
    <location>
        <begin position="258"/>
        <end position="365"/>
    </location>
</feature>
<dbReference type="Pfam" id="PF01847">
    <property type="entry name" value="VHL"/>
    <property type="match status" value="1"/>
</dbReference>
<dbReference type="Gene3D" id="2.60.40.780">
    <property type="entry name" value="von Hippel-Lindau disease tumour suppressor, beta domain"/>
    <property type="match status" value="1"/>
</dbReference>
<comment type="function">
    <text evidence="3">Bifunctional nuclease with both RNase and DNase activities. Involved in basal defense response. Participates in abscisic acid-derived callose deposition following infection by a necrotrophic pathogen.</text>
</comment>
<feature type="compositionally biased region" description="Low complexity" evidence="4">
    <location>
        <begin position="258"/>
        <end position="275"/>
    </location>
</feature>
<reference evidence="6 7" key="1">
    <citation type="journal article" date="2023" name="Commun. Biol.">
        <title>Reorganization of the ancestral sex-determining regions during the evolution of trioecy in Pleodorina starrii.</title>
        <authorList>
            <person name="Takahashi K."/>
            <person name="Suzuki S."/>
            <person name="Kawai-Toyooka H."/>
            <person name="Yamamoto K."/>
            <person name="Hamaji T."/>
            <person name="Ootsuki R."/>
            <person name="Yamaguchi H."/>
            <person name="Kawachi M."/>
            <person name="Higashiyama T."/>
            <person name="Nozaki H."/>
        </authorList>
    </citation>
    <scope>NUCLEOTIDE SEQUENCE [LARGE SCALE GENOMIC DNA]</scope>
    <source>
        <strain evidence="6 7">NIES-4479</strain>
    </source>
</reference>
<comment type="similarity">
    <text evidence="1">Belongs to the bifunctional nuclease family.</text>
</comment>
<feature type="region of interest" description="Disordered" evidence="4">
    <location>
        <begin position="66"/>
        <end position="143"/>
    </location>
</feature>
<evidence type="ECO:0000259" key="5">
    <source>
        <dbReference type="PROSITE" id="PS51658"/>
    </source>
</evidence>
<dbReference type="PANTHER" id="PTHR15160:SF1">
    <property type="entry name" value="VON HIPPEL-LINDAU DISEASE TUMOR SUPPRESSOR"/>
    <property type="match status" value="1"/>
</dbReference>
<dbReference type="PROSITE" id="PS51658">
    <property type="entry name" value="BFN"/>
    <property type="match status" value="1"/>
</dbReference>
<sequence>MKLHAFPILTHLNGQARLPVPPTPRQRIDSCGMRGFVCHARHHAVNNPNDFNSTCPTTQPIADADCPALRQPAPHPPTAASSITALPRSTSSHPSSPSLEPSSAASFLPSASPGSPLLTPASSSSFSSSRGSLPDSPPLSSPGVASRRVVLQAGASAAALLLLLPAGLPVAAAARLLHSRHSAVPCSLTVRNRSPRQVEARWVNFDGDEEPYATILPGHVWTVDTYETHPWRFRDASTGDLVCEYVAQRGDRLLQLYDPPADLLDPDPGSSTTTGEDGGGGSSAGDGEWRRRQRRLRHRRQSERYDQPQLPPDDQVADQVAASDTSGGSSHHQSLSQPPPPQQQQQQQQQQQHPQHPQQQQHLAEVSERPGLAGGFDGLGNPAEQYTAAALLSVVVLAEEAQAVVVLGLEGYERPLSLLVGVPEARNIVNAAGAARGRRPTLLATWVQTLQALGGTLERVVITRQLGGVFYSRVVLSQPWRGPGQAPGPAAGGGAGGGGGVGGDPAVISVDARPSDALALAVEAGADVFVSVPVAELVQQQYVDAQKELRDRLLSPPLEGTEGEEGGGGGRGGGEGRLMAKSLLGAAPSA</sequence>
<dbReference type="SUPFAM" id="SSF49468">
    <property type="entry name" value="VHL"/>
    <property type="match status" value="1"/>
</dbReference>
<feature type="compositionally biased region" description="Low complexity" evidence="4">
    <location>
        <begin position="343"/>
        <end position="363"/>
    </location>
</feature>
<dbReference type="GO" id="GO:0030891">
    <property type="term" value="C:VCB complex"/>
    <property type="evidence" value="ECO:0007669"/>
    <property type="project" value="TreeGrafter"/>
</dbReference>
<dbReference type="PANTHER" id="PTHR15160">
    <property type="entry name" value="VON HIPPEL-LINDAU PROTEIN"/>
    <property type="match status" value="1"/>
</dbReference>
<feature type="compositionally biased region" description="Low complexity" evidence="4">
    <location>
        <begin position="85"/>
        <end position="134"/>
    </location>
</feature>
<evidence type="ECO:0000313" key="6">
    <source>
        <dbReference type="EMBL" id="GLC49798.1"/>
    </source>
</evidence>
<feature type="compositionally biased region" description="Basic residues" evidence="4">
    <location>
        <begin position="291"/>
        <end position="301"/>
    </location>
</feature>
<dbReference type="InterPro" id="IPR036104">
    <property type="entry name" value="BFN_sf"/>
</dbReference>
<dbReference type="InterPro" id="IPR022772">
    <property type="entry name" value="VHL_tumour_suppress_b/a_dom"/>
</dbReference>
<dbReference type="GO" id="GO:0004518">
    <property type="term" value="F:nuclease activity"/>
    <property type="evidence" value="ECO:0007669"/>
    <property type="project" value="InterPro"/>
</dbReference>
<gene>
    <name evidence="6" type="primary">PLESTBF000149</name>
    <name evidence="6" type="ORF">PLESTB_000309800</name>
</gene>
<feature type="compositionally biased region" description="Low complexity" evidence="4">
    <location>
        <begin position="312"/>
        <end position="322"/>
    </location>
</feature>
<dbReference type="Pfam" id="PF02577">
    <property type="entry name" value="BFN_dom"/>
    <property type="match status" value="1"/>
</dbReference>
<dbReference type="InterPro" id="IPR037140">
    <property type="entry name" value="VHL_beta_dom_sf"/>
</dbReference>
<name>A0A9W6EYA6_9CHLO</name>
<dbReference type="InterPro" id="IPR024053">
    <property type="entry name" value="VHL_beta_dom"/>
</dbReference>
<dbReference type="EMBL" id="BRXU01000003">
    <property type="protein sequence ID" value="GLC49798.1"/>
    <property type="molecule type" value="Genomic_DNA"/>
</dbReference>